<dbReference type="InterPro" id="IPR036457">
    <property type="entry name" value="PPM-type-like_dom_sf"/>
</dbReference>
<evidence type="ECO:0000313" key="3">
    <source>
        <dbReference type="Proteomes" id="UP001056429"/>
    </source>
</evidence>
<protein>
    <submittedName>
        <fullName evidence="2">Stp1/IreP family PP2C-type Ser/Thr phosphatase</fullName>
    </submittedName>
</protein>
<dbReference type="NCBIfam" id="NF033484">
    <property type="entry name" value="Stp1_PP2C_phos"/>
    <property type="match status" value="1"/>
</dbReference>
<comment type="caution">
    <text evidence="2">The sequence shown here is derived from an EMBL/GenBank/DDBJ whole genome shotgun (WGS) entry which is preliminary data.</text>
</comment>
<dbReference type="GO" id="GO:0004722">
    <property type="term" value="F:protein serine/threonine phosphatase activity"/>
    <property type="evidence" value="ECO:0007669"/>
    <property type="project" value="InterPro"/>
</dbReference>
<name>A0A9J6P6E0_9CLOT</name>
<dbReference type="SMART" id="SM00331">
    <property type="entry name" value="PP2C_SIG"/>
    <property type="match status" value="1"/>
</dbReference>
<dbReference type="SMART" id="SM00332">
    <property type="entry name" value="PP2Cc"/>
    <property type="match status" value="1"/>
</dbReference>
<reference evidence="2" key="2">
    <citation type="submission" date="2021-04" db="EMBL/GenBank/DDBJ databases">
        <authorList>
            <person name="Dong X."/>
        </authorList>
    </citation>
    <scope>NUCLEOTIDE SEQUENCE</scope>
    <source>
        <strain evidence="2">ZWT</strain>
    </source>
</reference>
<dbReference type="InterPro" id="IPR015655">
    <property type="entry name" value="PP2C"/>
</dbReference>
<proteinExistence type="predicted"/>
<dbReference type="SUPFAM" id="SSF81606">
    <property type="entry name" value="PP2C-like"/>
    <property type="match status" value="1"/>
</dbReference>
<feature type="domain" description="PPM-type phosphatase" evidence="1">
    <location>
        <begin position="1"/>
        <end position="236"/>
    </location>
</feature>
<dbReference type="PROSITE" id="PS51746">
    <property type="entry name" value="PPM_2"/>
    <property type="match status" value="1"/>
</dbReference>
<dbReference type="AlphaFoldDB" id="A0A9J6P6E0"/>
<reference evidence="2" key="1">
    <citation type="journal article" date="2021" name="mSystems">
        <title>Bacteria and Archaea Synergistically Convert Glycine Betaine to Biogenic Methane in the Formosa Cold Seep of the South China Sea.</title>
        <authorList>
            <person name="Li L."/>
            <person name="Zhang W."/>
            <person name="Zhang S."/>
            <person name="Song L."/>
            <person name="Sun Q."/>
            <person name="Zhang H."/>
            <person name="Xiang H."/>
            <person name="Dong X."/>
        </authorList>
    </citation>
    <scope>NUCLEOTIDE SEQUENCE</scope>
    <source>
        <strain evidence="2">ZWT</strain>
    </source>
</reference>
<organism evidence="2 3">
    <name type="scientific">Oceanirhabdus seepicola</name>
    <dbReference type="NCBI Taxonomy" id="2828781"/>
    <lineage>
        <taxon>Bacteria</taxon>
        <taxon>Bacillati</taxon>
        <taxon>Bacillota</taxon>
        <taxon>Clostridia</taxon>
        <taxon>Eubacteriales</taxon>
        <taxon>Clostridiaceae</taxon>
        <taxon>Oceanirhabdus</taxon>
    </lineage>
</organism>
<accession>A0A9J6P6E0</accession>
<dbReference type="PANTHER" id="PTHR13832:SF860">
    <property type="entry name" value="PROTEIN PHOSPHATASE PHPP"/>
    <property type="match status" value="1"/>
</dbReference>
<dbReference type="Proteomes" id="UP001056429">
    <property type="component" value="Unassembled WGS sequence"/>
</dbReference>
<gene>
    <name evidence="2" type="ORF">KDK92_15130</name>
</gene>
<sequence>MVGMHSEVGNFRKSNQDYIGFFQCNDGGVYVIADGMGGYAGGEVASKIAVETALSAFKEVNTADVDDEFIRGVVDSCNEAIIEMGKIDQSLQGMGTTLTLCFINKNKGIVANIGDSCCYILSKDVFYKLTKDHSLVQVFVDSGNLTEEEAKKHPNKNIITRSLGTTEKVESDIYFIDVDKNDKIMLCTDGLSNHIDNDVMREVLLKLDTIEAVKELVDLSKKNGSKDNISVMVFKGECQDDR</sequence>
<keyword evidence="3" id="KW-1185">Reference proteome</keyword>
<dbReference type="PANTHER" id="PTHR13832">
    <property type="entry name" value="PROTEIN PHOSPHATASE 2C"/>
    <property type="match status" value="1"/>
</dbReference>
<evidence type="ECO:0000313" key="2">
    <source>
        <dbReference type="EMBL" id="MCM1991064.1"/>
    </source>
</evidence>
<dbReference type="Pfam" id="PF13672">
    <property type="entry name" value="PP2C_2"/>
    <property type="match status" value="1"/>
</dbReference>
<dbReference type="Gene3D" id="3.60.40.10">
    <property type="entry name" value="PPM-type phosphatase domain"/>
    <property type="match status" value="1"/>
</dbReference>
<dbReference type="InterPro" id="IPR001932">
    <property type="entry name" value="PPM-type_phosphatase-like_dom"/>
</dbReference>
<dbReference type="RefSeq" id="WP_250860170.1">
    <property type="nucleotide sequence ID" value="NZ_JAGSOJ010000003.1"/>
</dbReference>
<dbReference type="CDD" id="cd00143">
    <property type="entry name" value="PP2Cc"/>
    <property type="match status" value="1"/>
</dbReference>
<dbReference type="EMBL" id="JAGSOJ010000003">
    <property type="protein sequence ID" value="MCM1991064.1"/>
    <property type="molecule type" value="Genomic_DNA"/>
</dbReference>
<evidence type="ECO:0000259" key="1">
    <source>
        <dbReference type="PROSITE" id="PS51746"/>
    </source>
</evidence>